<accession>A0ACA9N170</accession>
<organism evidence="1 2">
    <name type="scientific">Racocetra persica</name>
    <dbReference type="NCBI Taxonomy" id="160502"/>
    <lineage>
        <taxon>Eukaryota</taxon>
        <taxon>Fungi</taxon>
        <taxon>Fungi incertae sedis</taxon>
        <taxon>Mucoromycota</taxon>
        <taxon>Glomeromycotina</taxon>
        <taxon>Glomeromycetes</taxon>
        <taxon>Diversisporales</taxon>
        <taxon>Gigasporaceae</taxon>
        <taxon>Racocetra</taxon>
    </lineage>
</organism>
<protein>
    <submittedName>
        <fullName evidence="1">29837_t:CDS:1</fullName>
    </submittedName>
</protein>
<proteinExistence type="predicted"/>
<evidence type="ECO:0000313" key="2">
    <source>
        <dbReference type="Proteomes" id="UP000789920"/>
    </source>
</evidence>
<comment type="caution">
    <text evidence="1">The sequence shown here is derived from an EMBL/GenBank/DDBJ whole genome shotgun (WGS) entry which is preliminary data.</text>
</comment>
<gene>
    <name evidence="1" type="ORF">RPERSI_LOCUS6785</name>
</gene>
<keyword evidence="2" id="KW-1185">Reference proteome</keyword>
<dbReference type="Proteomes" id="UP000789920">
    <property type="component" value="Unassembled WGS sequence"/>
</dbReference>
<feature type="non-terminal residue" evidence="1">
    <location>
        <position position="1"/>
    </location>
</feature>
<evidence type="ECO:0000313" key="1">
    <source>
        <dbReference type="EMBL" id="CAG8622811.1"/>
    </source>
</evidence>
<name>A0ACA9N170_9GLOM</name>
<dbReference type="EMBL" id="CAJVQC010010995">
    <property type="protein sequence ID" value="CAG8622811.1"/>
    <property type="molecule type" value="Genomic_DNA"/>
</dbReference>
<reference evidence="1" key="1">
    <citation type="submission" date="2021-06" db="EMBL/GenBank/DDBJ databases">
        <authorList>
            <person name="Kallberg Y."/>
            <person name="Tangrot J."/>
            <person name="Rosling A."/>
        </authorList>
    </citation>
    <scope>NUCLEOTIDE SEQUENCE</scope>
    <source>
        <strain evidence="1">MA461A</strain>
    </source>
</reference>
<sequence>SYEAVLTKLLDHNINNAISDPTLAPYDLLQDYRAQVAIIYQSFLQSKRTGNRKAQLWYAYYLGEILENILLEQKTACIKQLTKYYTTATVRIYYIFRKWETALINKTTKLTVPMIYELKKKDY</sequence>